<comment type="caution">
    <text evidence="2">The sequence shown here is derived from an EMBL/GenBank/DDBJ whole genome shotgun (WGS) entry which is preliminary data.</text>
</comment>
<accession>A0A8J8CIR5</accession>
<reference evidence="2" key="1">
    <citation type="submission" date="2019-12" db="EMBL/GenBank/DDBJ databases">
        <title>High-Quality draft genome sequences of three cyanobacteria isolated from the limestone walls of the Old Cathedral of Coimbra.</title>
        <authorList>
            <person name="Tiago I."/>
            <person name="Soares F."/>
            <person name="Portugal A."/>
        </authorList>
    </citation>
    <scope>NUCLEOTIDE SEQUENCE</scope>
    <source>
        <strain evidence="2">A</strain>
    </source>
</reference>
<name>A0A8J8CIR5_9CYAN</name>
<feature type="domain" description="DUF4351" evidence="1">
    <location>
        <begin position="2"/>
        <end position="41"/>
    </location>
</feature>
<proteinExistence type="predicted"/>
<sequence length="55" mass="6167">MRSQIETFSLEQLESLGEALLEFETTLAVSAQQRADLEAWLQRDPSELGEANRAS</sequence>
<evidence type="ECO:0000313" key="2">
    <source>
        <dbReference type="EMBL" id="NDJ17899.1"/>
    </source>
</evidence>
<organism evidence="2 3">
    <name type="scientific">Myxacorys almedinensis A</name>
    <dbReference type="NCBI Taxonomy" id="2690445"/>
    <lineage>
        <taxon>Bacteria</taxon>
        <taxon>Bacillati</taxon>
        <taxon>Cyanobacteriota</taxon>
        <taxon>Cyanophyceae</taxon>
        <taxon>Leptolyngbyales</taxon>
        <taxon>Leptolyngbyaceae</taxon>
        <taxon>Myxacorys</taxon>
        <taxon>Myxacorys almedinensis</taxon>
    </lineage>
</organism>
<gene>
    <name evidence="2" type="ORF">GS601_11440</name>
</gene>
<dbReference type="Pfam" id="PF14261">
    <property type="entry name" value="DUF4351"/>
    <property type="match status" value="1"/>
</dbReference>
<dbReference type="AlphaFoldDB" id="A0A8J8CIR5"/>
<protein>
    <submittedName>
        <fullName evidence="2">DUF4351 domain-containing protein</fullName>
    </submittedName>
</protein>
<dbReference type="Proteomes" id="UP000646053">
    <property type="component" value="Unassembled WGS sequence"/>
</dbReference>
<evidence type="ECO:0000259" key="1">
    <source>
        <dbReference type="Pfam" id="PF14261"/>
    </source>
</evidence>
<evidence type="ECO:0000313" key="3">
    <source>
        <dbReference type="Proteomes" id="UP000646053"/>
    </source>
</evidence>
<keyword evidence="3" id="KW-1185">Reference proteome</keyword>
<dbReference type="EMBL" id="WVIE01000011">
    <property type="protein sequence ID" value="NDJ17899.1"/>
    <property type="molecule type" value="Genomic_DNA"/>
</dbReference>
<dbReference type="InterPro" id="IPR025587">
    <property type="entry name" value="DUF4351"/>
</dbReference>